<keyword evidence="2" id="KW-1185">Reference proteome</keyword>
<dbReference type="AlphaFoldDB" id="A0A2V5K933"/>
<reference evidence="1 2" key="1">
    <citation type="submission" date="2018-05" db="EMBL/GenBank/DDBJ databases">
        <title>Paenibacillus flagellatus sp. nov., isolated from selenium mineral soil.</title>
        <authorList>
            <person name="Dai X."/>
        </authorList>
    </citation>
    <scope>NUCLEOTIDE SEQUENCE [LARGE SCALE GENOMIC DNA]</scope>
    <source>
        <strain evidence="1 2">DXL2</strain>
    </source>
</reference>
<gene>
    <name evidence="1" type="ORF">DLM86_29915</name>
</gene>
<dbReference type="EMBL" id="QJVJ01000020">
    <property type="protein sequence ID" value="PYI50290.1"/>
    <property type="molecule type" value="Genomic_DNA"/>
</dbReference>
<evidence type="ECO:0000313" key="1">
    <source>
        <dbReference type="EMBL" id="PYI50290.1"/>
    </source>
</evidence>
<dbReference type="Proteomes" id="UP000247476">
    <property type="component" value="Unassembled WGS sequence"/>
</dbReference>
<organism evidence="1 2">
    <name type="scientific">Paenibacillus flagellatus</name>
    <dbReference type="NCBI Taxonomy" id="2211139"/>
    <lineage>
        <taxon>Bacteria</taxon>
        <taxon>Bacillati</taxon>
        <taxon>Bacillota</taxon>
        <taxon>Bacilli</taxon>
        <taxon>Bacillales</taxon>
        <taxon>Paenibacillaceae</taxon>
        <taxon>Paenibacillus</taxon>
    </lineage>
</organism>
<comment type="caution">
    <text evidence="1">The sequence shown here is derived from an EMBL/GenBank/DDBJ whole genome shotgun (WGS) entry which is preliminary data.</text>
</comment>
<evidence type="ECO:0000313" key="2">
    <source>
        <dbReference type="Proteomes" id="UP000247476"/>
    </source>
</evidence>
<protein>
    <submittedName>
        <fullName evidence="1">Uncharacterized protein</fullName>
    </submittedName>
</protein>
<proteinExistence type="predicted"/>
<name>A0A2V5K933_9BACL</name>
<sequence length="139" mass="16042">MRTSVKDYIPALEKYVFQGHELHHIEGSLYRCNNLFVEIHASKPRTRDYFFEIRMHPSADMCLYVCGKEMLVFCLEPEFMRQLPLSKAKSGDYSVFTLIAEHPLNGEARLIYKKDGKDVNPIDITNWAVPLYEPLTAGA</sequence>
<dbReference type="RefSeq" id="WP_110843726.1">
    <property type="nucleotide sequence ID" value="NZ_QJVJ01000020.1"/>
</dbReference>
<accession>A0A2V5K933</accession>